<comment type="subcellular location">
    <subcellularLocation>
        <location evidence="3">Cell membrane</location>
        <topology evidence="3">Peripheral membrane protein</topology>
        <orientation evidence="3">Cytoplasmic side</orientation>
    </subcellularLocation>
</comment>
<keyword evidence="3 8" id="KW-0670">Pyruvate</keyword>
<dbReference type="FunFam" id="3.40.50.1220:FF:000013">
    <property type="entry name" value="Pyruvate dehydrogenase [ubiquinone]"/>
    <property type="match status" value="1"/>
</dbReference>
<dbReference type="InterPro" id="IPR047210">
    <property type="entry name" value="TPP_PYR_POXB-like"/>
</dbReference>
<dbReference type="GO" id="GO:0030976">
    <property type="term" value="F:thiamine pyrophosphate binding"/>
    <property type="evidence" value="ECO:0007669"/>
    <property type="project" value="UniProtKB-UniRule"/>
</dbReference>
<feature type="site" description="Moves into active site upon enzyme activation, plays a role in electron transfer" evidence="3">
    <location>
        <position position="468"/>
    </location>
</feature>
<dbReference type="GO" id="GO:0048039">
    <property type="term" value="F:ubiquinone binding"/>
    <property type="evidence" value="ECO:0007669"/>
    <property type="project" value="UniProtKB-UniRule"/>
</dbReference>
<dbReference type="Proteomes" id="UP000234950">
    <property type="component" value="Unassembled WGS sequence"/>
</dbReference>
<dbReference type="OrthoDB" id="4494979at2"/>
<comment type="caution">
    <text evidence="3">Lacks conserved residue(s) required for the propagation of feature annotation.</text>
</comment>
<comment type="activity regulation">
    <text evidence="3">The C-terminus inhibits activity; it has to move for the enzyme to be active. Activated by lipid-binding, which occurs via the C-terminus.</text>
</comment>
<protein>
    <recommendedName>
        <fullName evidence="3">Pyruvate dehydrogenase [ubiquinone]</fullName>
        <ecNumber evidence="3">1.2.5.1</ecNumber>
    </recommendedName>
    <alternativeName>
        <fullName evidence="3">Pyruvate oxidase</fullName>
        <shortName evidence="3">POX</shortName>
    </alternativeName>
    <alternativeName>
        <fullName evidence="3">Pyruvate:ubiquinone-8 oxidoreductase</fullName>
    </alternativeName>
</protein>
<keyword evidence="3" id="KW-0560">Oxidoreductase</keyword>
<dbReference type="GO" id="GO:0052737">
    <property type="term" value="F:pyruvate dehydrogenase (quinone) activity"/>
    <property type="evidence" value="ECO:0007669"/>
    <property type="project" value="UniProtKB-UniRule"/>
</dbReference>
<dbReference type="Pfam" id="PF02775">
    <property type="entry name" value="TPP_enzyme_C"/>
    <property type="match status" value="1"/>
</dbReference>
<feature type="binding site" evidence="3">
    <location>
        <begin position="252"/>
        <end position="255"/>
    </location>
    <ligand>
        <name>FAD</name>
        <dbReference type="ChEBI" id="CHEBI:57692"/>
    </ligand>
</feature>
<dbReference type="HAMAP" id="MF_00850">
    <property type="entry name" value="POX"/>
    <property type="match status" value="1"/>
</dbReference>
<dbReference type="CDD" id="cd02014">
    <property type="entry name" value="TPP_POX"/>
    <property type="match status" value="1"/>
</dbReference>
<keyword evidence="3 8" id="KW-0830">Ubiquinone</keyword>
<feature type="binding site" evidence="3">
    <location>
        <begin position="409"/>
        <end position="411"/>
    </location>
    <ligand>
        <name>thiamine diphosphate</name>
        <dbReference type="ChEBI" id="CHEBI:58937"/>
    </ligand>
</feature>
<dbReference type="Gene3D" id="3.40.50.1220">
    <property type="entry name" value="TPP-binding domain"/>
    <property type="match status" value="1"/>
</dbReference>
<dbReference type="InterPro" id="IPR029035">
    <property type="entry name" value="DHS-like_NAD/FAD-binding_dom"/>
</dbReference>
<dbReference type="RefSeq" id="WP_101647186.1">
    <property type="nucleotide sequence ID" value="NZ_PGVE01000031.1"/>
</dbReference>
<sequence>MKRTIADSLVEALLNAGVKRVYGIIGDSLNAVIDSIRRSGKIEWIHVRHEEVAAFAAGADADMTGSIAVCAGSSGPGNMHLINGLYDCHRNRVPVLAIAAHIPSYEIGTNFFQETRPDHLFKDCSYYCEVVTTAHQMPRSVLVAMQNAVSRKGVSVLVLPGDVAGYEADETPVPEHVLHVTQPVIRPSETELKQLADYLNHGKRITLLCGAGCAGAHTQLMQLCEKLQSPMVIALRGKEHLEYDNPYYVGLTGLIGYSSGYHAVKECDVLLMLGTDFPYRQFYPKEATILQVDIEPGHLGRRTDLTYGLCGDVKATIEALMPFLTEPHDGGHLKKFTDHYRKIRDDLDELTTGKPGHKPIHPQYLTKAVSDLASENAVFTCDVGTPTLWAARYLQMNGQRRLLGSFNHGTMANALPQAIGAQLAEPGRQVISLSGDGGLAMLMGDLLTLRQHKLPVKVVVFNNGALSFVELEMKAQGFLETGTALDNPNFAAVAQAVGMEGIRVEDPGELEEAIQRALKYDGPVLLDVVVNRQELAFPPKITFEQARGFSLWMMKAVLNGHGNELIDLAKTNFIR</sequence>
<evidence type="ECO:0000313" key="8">
    <source>
        <dbReference type="EMBL" id="PLS06686.1"/>
    </source>
</evidence>
<dbReference type="InterPro" id="IPR047212">
    <property type="entry name" value="TPP_POXB-like"/>
</dbReference>
<evidence type="ECO:0000256" key="1">
    <source>
        <dbReference type="ARBA" id="ARBA00007812"/>
    </source>
</evidence>
<dbReference type="GO" id="GO:0042867">
    <property type="term" value="P:pyruvate catabolic process"/>
    <property type="evidence" value="ECO:0007669"/>
    <property type="project" value="UniProtKB-UniRule"/>
</dbReference>
<dbReference type="EC" id="1.2.5.1" evidence="3"/>
<keyword evidence="2 3" id="KW-0786">Thiamine pyrophosphate</keyword>
<dbReference type="PANTHER" id="PTHR42981:SF2">
    <property type="entry name" value="PYRUVATE DEHYDROGENASE [UBIQUINONE]"/>
    <property type="match status" value="1"/>
</dbReference>
<feature type="binding site" evidence="3">
    <location>
        <position position="50"/>
    </location>
    <ligand>
        <name>thiamine diphosphate</name>
        <dbReference type="ChEBI" id="CHEBI:58937"/>
    </ligand>
</feature>
<feature type="binding site" evidence="3">
    <location>
        <position position="463"/>
    </location>
    <ligand>
        <name>Mg(2+)</name>
        <dbReference type="ChEBI" id="CHEBI:18420"/>
    </ligand>
</feature>
<keyword evidence="3" id="KW-0285">Flavoprotein</keyword>
<dbReference type="PANTHER" id="PTHR42981">
    <property type="entry name" value="PYRUVATE DEHYDROGENASE [UBIQUINONE]"/>
    <property type="match status" value="1"/>
</dbReference>
<name>A0A2N5HME4_9BACI</name>
<dbReference type="InterPro" id="IPR011766">
    <property type="entry name" value="TPP_enzyme_TPP-bd"/>
</dbReference>
<evidence type="ECO:0000259" key="6">
    <source>
        <dbReference type="Pfam" id="PF02775"/>
    </source>
</evidence>
<keyword evidence="3" id="KW-0547">Nucleotide-binding</keyword>
<comment type="subunit">
    <text evidence="3">Homotetramer.</text>
</comment>
<feature type="binding site" evidence="3">
    <location>
        <begin position="436"/>
        <end position="438"/>
    </location>
    <ligand>
        <name>thiamine diphosphate</name>
        <dbReference type="ChEBI" id="CHEBI:58937"/>
    </ligand>
</feature>
<comment type="cofactor">
    <cofactor evidence="3">
        <name>thiamine diphosphate</name>
        <dbReference type="ChEBI" id="CHEBI:58937"/>
    </cofactor>
    <text evidence="3">Binds 1 thiamine pyrophosphate per subunit.</text>
</comment>
<dbReference type="EMBL" id="PGVE01000031">
    <property type="protein sequence ID" value="PLS06686.1"/>
    <property type="molecule type" value="Genomic_DNA"/>
</dbReference>
<evidence type="ECO:0000256" key="4">
    <source>
        <dbReference type="RuleBase" id="RU362132"/>
    </source>
</evidence>
<dbReference type="InterPro" id="IPR044261">
    <property type="entry name" value="Pyruvate_dehydrogenase"/>
</dbReference>
<comment type="cofactor">
    <cofactor evidence="3">
        <name>Mg(2+)</name>
        <dbReference type="ChEBI" id="CHEBI:18420"/>
    </cofactor>
    <text evidence="3">Binds 1 Mg(2+) ion per subunit.</text>
</comment>
<feature type="binding site" evidence="3">
    <location>
        <begin position="275"/>
        <end position="279"/>
    </location>
    <ligand>
        <name>FAD</name>
        <dbReference type="ChEBI" id="CHEBI:57692"/>
    </ligand>
</feature>
<comment type="domain">
    <text evidence="3">Has 4 domains; the Pyr domain which binds the pyrimidine moiety of the thiamine pyrophosphate cofactor, the FAD-binding domain, the PP-binding domain which binds the pyrophosphate portion of thiamine pyrophosphate and the C-terminal membrane binding region. The C-terminus is held closely against the rest of the protein and covers the active site; during activation it unfolds from the rest of the protein and forms an amphipathic helix upon membrane binding, exposing the active site.</text>
</comment>
<feature type="domain" description="Thiamine pyrophosphate enzyme TPP-binding" evidence="6">
    <location>
        <begin position="382"/>
        <end position="528"/>
    </location>
</feature>
<dbReference type="CDD" id="cd07039">
    <property type="entry name" value="TPP_PYR_POX"/>
    <property type="match status" value="1"/>
</dbReference>
<keyword evidence="3" id="KW-0274">FAD</keyword>
<accession>A0A2N5HME4</accession>
<dbReference type="GO" id="GO:0000287">
    <property type="term" value="F:magnesium ion binding"/>
    <property type="evidence" value="ECO:0007669"/>
    <property type="project" value="UniProtKB-UniRule"/>
</dbReference>
<comment type="function">
    <text evidence="3">A peripheral cell membrane enzyme that catalyzes the oxidative decarboxylation of pyruvate to form acetate and CO(2). It channels electrons from the cytoplasm to the respiratory chain at the cell membrane via ubiquinone.</text>
</comment>
<keyword evidence="3" id="KW-0460">Magnesium</keyword>
<dbReference type="NCBIfam" id="NF006591">
    <property type="entry name" value="PRK09124.1"/>
    <property type="match status" value="1"/>
</dbReference>
<proteinExistence type="inferred from homology"/>
<evidence type="ECO:0000259" key="7">
    <source>
        <dbReference type="Pfam" id="PF02776"/>
    </source>
</evidence>
<dbReference type="SUPFAM" id="SSF52467">
    <property type="entry name" value="DHS-like NAD/FAD-binding domain"/>
    <property type="match status" value="1"/>
</dbReference>
<dbReference type="Gene3D" id="3.40.50.970">
    <property type="match status" value="2"/>
</dbReference>
<feature type="binding site" evidence="3">
    <location>
        <begin position="463"/>
        <end position="469"/>
    </location>
    <ligand>
        <name>thiamine diphosphate</name>
        <dbReference type="ChEBI" id="CHEBI:58937"/>
    </ligand>
</feature>
<reference evidence="8 9" key="1">
    <citation type="submission" date="2017-11" db="EMBL/GenBank/DDBJ databases">
        <title>Comparitive Functional Genomics of Dry Heat Resistant strains isolated from the Viking Spacecraft.</title>
        <authorList>
            <person name="Seuylemezian A."/>
            <person name="Cooper K."/>
            <person name="Vaishampayan P."/>
        </authorList>
    </citation>
    <scope>NUCLEOTIDE SEQUENCE [LARGE SCALE GENOMIC DNA]</scope>
    <source>
        <strain evidence="8 9">V32-6</strain>
    </source>
</reference>
<dbReference type="GO" id="GO:0005886">
    <property type="term" value="C:plasma membrane"/>
    <property type="evidence" value="ECO:0007669"/>
    <property type="project" value="UniProtKB-SubCell"/>
</dbReference>
<keyword evidence="3" id="KW-0446">Lipid-binding</keyword>
<dbReference type="InterPro" id="IPR029061">
    <property type="entry name" value="THDP-binding"/>
</dbReference>
<feature type="binding site" evidence="3">
    <location>
        <position position="293"/>
    </location>
    <ligand>
        <name>FAD</name>
        <dbReference type="ChEBI" id="CHEBI:57692"/>
    </ligand>
</feature>
<dbReference type="PROSITE" id="PS00187">
    <property type="entry name" value="TPP_ENZYMES"/>
    <property type="match status" value="1"/>
</dbReference>
<evidence type="ECO:0000259" key="5">
    <source>
        <dbReference type="Pfam" id="PF00205"/>
    </source>
</evidence>
<evidence type="ECO:0000313" key="9">
    <source>
        <dbReference type="Proteomes" id="UP000234950"/>
    </source>
</evidence>
<comment type="caution">
    <text evidence="8">The sequence shown here is derived from an EMBL/GenBank/DDBJ whole genome shotgun (WGS) entry which is preliminary data.</text>
</comment>
<keyword evidence="3" id="KW-0479">Metal-binding</keyword>
<dbReference type="Pfam" id="PF02776">
    <property type="entry name" value="TPP_enzyme_N"/>
    <property type="match status" value="1"/>
</dbReference>
<gene>
    <name evidence="3" type="primary">poxB</name>
    <name evidence="8" type="ORF">CVD27_07090</name>
</gene>
<dbReference type="Pfam" id="PF00205">
    <property type="entry name" value="TPP_enzyme_M"/>
    <property type="match status" value="1"/>
</dbReference>
<feature type="domain" description="Thiamine pyrophosphate enzyme central" evidence="5">
    <location>
        <begin position="192"/>
        <end position="320"/>
    </location>
</feature>
<feature type="region of interest" description="FAD-binding domain" evidence="3">
    <location>
        <begin position="184"/>
        <end position="335"/>
    </location>
</feature>
<dbReference type="GO" id="GO:0050660">
    <property type="term" value="F:flavin adenine dinucleotide binding"/>
    <property type="evidence" value="ECO:0007669"/>
    <property type="project" value="UniProtKB-UniRule"/>
</dbReference>
<evidence type="ECO:0000256" key="2">
    <source>
        <dbReference type="ARBA" id="ARBA00023052"/>
    </source>
</evidence>
<keyword evidence="3" id="KW-0472">Membrane</keyword>
<organism evidence="8 9">
    <name type="scientific">Neobacillus cucumis</name>
    <dbReference type="NCBI Taxonomy" id="1740721"/>
    <lineage>
        <taxon>Bacteria</taxon>
        <taxon>Bacillati</taxon>
        <taxon>Bacillota</taxon>
        <taxon>Bacilli</taxon>
        <taxon>Bacillales</taxon>
        <taxon>Bacillaceae</taxon>
        <taxon>Neobacillus</taxon>
    </lineage>
</organism>
<comment type="similarity">
    <text evidence="1 3 4">Belongs to the TPP enzyme family.</text>
</comment>
<dbReference type="InterPro" id="IPR012000">
    <property type="entry name" value="Thiamin_PyroP_enz_cen_dom"/>
</dbReference>
<evidence type="ECO:0000256" key="3">
    <source>
        <dbReference type="HAMAP-Rule" id="MF_00850"/>
    </source>
</evidence>
<keyword evidence="9" id="KW-1185">Reference proteome</keyword>
<feature type="region of interest" description="Membrane-binding domain" evidence="3">
    <location>
        <begin position="534"/>
        <end position="575"/>
    </location>
</feature>
<comment type="cofactor">
    <cofactor evidence="3">
        <name>FAD</name>
        <dbReference type="ChEBI" id="CHEBI:57692"/>
    </cofactor>
    <text evidence="3">Binds 1 FAD per subunit.</text>
</comment>
<dbReference type="AlphaFoldDB" id="A0A2N5HME4"/>
<feature type="binding site" evidence="3">
    <location>
        <position position="436"/>
    </location>
    <ligand>
        <name>Mg(2+)</name>
        <dbReference type="ChEBI" id="CHEBI:18420"/>
    </ligand>
</feature>
<dbReference type="InterPro" id="IPR000399">
    <property type="entry name" value="TPP-bd_CS"/>
</dbReference>
<feature type="domain" description="Thiamine pyrophosphate enzyme N-terminal TPP-binding" evidence="7">
    <location>
        <begin position="4"/>
        <end position="115"/>
    </location>
</feature>
<dbReference type="GO" id="GO:0008289">
    <property type="term" value="F:lipid binding"/>
    <property type="evidence" value="ECO:0007669"/>
    <property type="project" value="UniProtKB-UniRule"/>
</dbReference>
<dbReference type="InterPro" id="IPR012001">
    <property type="entry name" value="Thiamin_PyroP_enz_TPP-bd_dom"/>
</dbReference>
<comment type="catalytic activity">
    <reaction evidence="3">
        <text>a ubiquinone + pyruvate + H2O = a ubiquinol + acetate + CO2</text>
        <dbReference type="Rhea" id="RHEA:27405"/>
        <dbReference type="Rhea" id="RHEA-COMP:9565"/>
        <dbReference type="Rhea" id="RHEA-COMP:9566"/>
        <dbReference type="ChEBI" id="CHEBI:15361"/>
        <dbReference type="ChEBI" id="CHEBI:15377"/>
        <dbReference type="ChEBI" id="CHEBI:16389"/>
        <dbReference type="ChEBI" id="CHEBI:16526"/>
        <dbReference type="ChEBI" id="CHEBI:17976"/>
        <dbReference type="ChEBI" id="CHEBI:30089"/>
        <dbReference type="EC" id="1.2.5.1"/>
    </reaction>
</comment>
<keyword evidence="3" id="KW-1003">Cell membrane</keyword>
<dbReference type="InterPro" id="IPR047211">
    <property type="entry name" value="POXB-like"/>
</dbReference>
<dbReference type="SUPFAM" id="SSF52518">
    <property type="entry name" value="Thiamin diphosphate-binding fold (THDP-binding)"/>
    <property type="match status" value="2"/>
</dbReference>